<evidence type="ECO:0000313" key="3">
    <source>
        <dbReference type="EMBL" id="GGF10680.1"/>
    </source>
</evidence>
<evidence type="ECO:0000256" key="2">
    <source>
        <dbReference type="SAM" id="SignalP"/>
    </source>
</evidence>
<gene>
    <name evidence="3" type="ORF">GCM10010984_29760</name>
    <name evidence="4" type="ORF">SAMN05443634_1176</name>
</gene>
<dbReference type="STRING" id="1434701.SAMN05443634_1176"/>
<reference evidence="3" key="1">
    <citation type="journal article" date="2014" name="Int. J. Syst. Evol. Microbiol.">
        <title>Complete genome of a new Firmicutes species belonging to the dominant human colonic microbiota ('Ruminococcus bicirculans') reveals two chromosomes and a selective capacity to utilize plant glucans.</title>
        <authorList>
            <consortium name="NISC Comparative Sequencing Program"/>
            <person name="Wegmann U."/>
            <person name="Louis P."/>
            <person name="Goesmann A."/>
            <person name="Henrissat B."/>
            <person name="Duncan S.H."/>
            <person name="Flint H.J."/>
        </authorList>
    </citation>
    <scope>NUCLEOTIDE SEQUENCE</scope>
    <source>
        <strain evidence="3">CGMCC 1.12707</strain>
    </source>
</reference>
<reference evidence="3" key="5">
    <citation type="submission" date="2024-05" db="EMBL/GenBank/DDBJ databases">
        <authorList>
            <person name="Sun Q."/>
            <person name="Zhou Y."/>
        </authorList>
    </citation>
    <scope>NUCLEOTIDE SEQUENCE</scope>
    <source>
        <strain evidence="3">CGMCC 1.12707</strain>
    </source>
</reference>
<organism evidence="4 5">
    <name type="scientific">Chishuiella changwenlii</name>
    <dbReference type="NCBI Taxonomy" id="1434701"/>
    <lineage>
        <taxon>Bacteria</taxon>
        <taxon>Pseudomonadati</taxon>
        <taxon>Bacteroidota</taxon>
        <taxon>Flavobacteriia</taxon>
        <taxon>Flavobacteriales</taxon>
        <taxon>Weeksellaceae</taxon>
        <taxon>Chishuiella</taxon>
    </lineage>
</organism>
<reference evidence="5" key="3">
    <citation type="submission" date="2016-11" db="EMBL/GenBank/DDBJ databases">
        <authorList>
            <person name="Varghese N."/>
            <person name="Submissions S."/>
        </authorList>
    </citation>
    <scope>NUCLEOTIDE SEQUENCE [LARGE SCALE GENOMIC DNA]</scope>
    <source>
        <strain evidence="5">DSM 27989</strain>
    </source>
</reference>
<keyword evidence="6" id="KW-1185">Reference proteome</keyword>
<name>A0A1M7D1Z9_9FLAO</name>
<feature type="signal peptide" evidence="2">
    <location>
        <begin position="1"/>
        <end position="17"/>
    </location>
</feature>
<proteinExistence type="predicted"/>
<feature type="coiled-coil region" evidence="1">
    <location>
        <begin position="285"/>
        <end position="312"/>
    </location>
</feature>
<evidence type="ECO:0000313" key="5">
    <source>
        <dbReference type="Proteomes" id="UP000184120"/>
    </source>
</evidence>
<dbReference type="EMBL" id="FRBH01000017">
    <property type="protein sequence ID" value="SHL73465.1"/>
    <property type="molecule type" value="Genomic_DNA"/>
</dbReference>
<dbReference type="Proteomes" id="UP000184120">
    <property type="component" value="Unassembled WGS sequence"/>
</dbReference>
<keyword evidence="2" id="KW-0732">Signal</keyword>
<dbReference type="AlphaFoldDB" id="A0A1M7D1Z9"/>
<evidence type="ECO:0000313" key="4">
    <source>
        <dbReference type="EMBL" id="SHL73465.1"/>
    </source>
</evidence>
<reference evidence="6" key="4">
    <citation type="journal article" date="2019" name="Int. J. Syst. Evol. Microbiol.">
        <title>The Global Catalogue of Microorganisms (GCM) 10K type strain sequencing project: providing services to taxonomists for standard genome sequencing and annotation.</title>
        <authorList>
            <consortium name="The Broad Institute Genomics Platform"/>
            <consortium name="The Broad Institute Genome Sequencing Center for Infectious Disease"/>
            <person name="Wu L."/>
            <person name="Ma J."/>
        </authorList>
    </citation>
    <scope>NUCLEOTIDE SEQUENCE [LARGE SCALE GENOMIC DNA]</scope>
    <source>
        <strain evidence="6">CGMCC 1.12707</strain>
    </source>
</reference>
<dbReference type="Proteomes" id="UP000650994">
    <property type="component" value="Unassembled WGS sequence"/>
</dbReference>
<reference evidence="4" key="2">
    <citation type="submission" date="2016-11" db="EMBL/GenBank/DDBJ databases">
        <authorList>
            <person name="Jaros S."/>
            <person name="Januszkiewicz K."/>
            <person name="Wedrychowicz H."/>
        </authorList>
    </citation>
    <scope>NUCLEOTIDE SEQUENCE [LARGE SCALE GENOMIC DNA]</scope>
    <source>
        <strain evidence="4">DSM 27989</strain>
    </source>
</reference>
<dbReference type="EMBL" id="BMFL01000028">
    <property type="protein sequence ID" value="GGF10680.1"/>
    <property type="molecule type" value="Genomic_DNA"/>
</dbReference>
<keyword evidence="1" id="KW-0175">Coiled coil</keyword>
<sequence>MKKIYFLLGLISNIALAQLATPSAQIIATTNPTTGNVGIGINNPDEKLSVERGISVSQNSDEGGYLSILNTRKSGDSSLTWRIYNMTGAYGNSLQFWNYTNDWRGGSRLILSDNGNIGIGTETPKAKLDINGFVIMGGHETNLDVAVGNPNKIKDAIANSGKVAIGWNLSGGKGEASFISNRGQGGTGGFSFYDIDNSGTINHILNLNSNGNAVLYGKFEAKEIKVTESPTADFVFEEDYKLPTLQEVEQHIKEKKHLPEIASAKQMEKEGVNIGEFQIQLLQKIEELTLYIIEQNKEIEEQNNRIKKLEKIK</sequence>
<feature type="chain" id="PRO_5012274624" evidence="2">
    <location>
        <begin position="18"/>
        <end position="313"/>
    </location>
</feature>
<protein>
    <submittedName>
        <fullName evidence="4">Uncharacterized protein</fullName>
    </submittedName>
</protein>
<dbReference type="RefSeq" id="WP_072934086.1">
    <property type="nucleotide sequence ID" value="NZ_BMFL01000028.1"/>
</dbReference>
<evidence type="ECO:0000313" key="6">
    <source>
        <dbReference type="Proteomes" id="UP000650994"/>
    </source>
</evidence>
<accession>A0A1M7D1Z9</accession>
<evidence type="ECO:0000256" key="1">
    <source>
        <dbReference type="SAM" id="Coils"/>
    </source>
</evidence>